<dbReference type="InterPro" id="IPR043025">
    <property type="entry name" value="DRP_PD-(D/E)XK_dom"/>
</dbReference>
<dbReference type="Gene3D" id="1.10.10.10">
    <property type="entry name" value="Winged helix-like DNA-binding domain superfamily/Winged helix DNA-binding domain"/>
    <property type="match status" value="1"/>
</dbReference>
<dbReference type="STRING" id="1801677.A2365_03365"/>
<evidence type="ECO:0000313" key="3">
    <source>
        <dbReference type="Proteomes" id="UP000177740"/>
    </source>
</evidence>
<dbReference type="GO" id="GO:0004519">
    <property type="term" value="F:endonuclease activity"/>
    <property type="evidence" value="ECO:0007669"/>
    <property type="project" value="UniProtKB-KW"/>
</dbReference>
<dbReference type="InterPro" id="IPR010324">
    <property type="entry name" value="DRP"/>
</dbReference>
<reference evidence="2 3" key="1">
    <citation type="journal article" date="2016" name="Nat. Commun.">
        <title>Thousands of microbial genomes shed light on interconnected biogeochemical processes in an aquifer system.</title>
        <authorList>
            <person name="Anantharaman K."/>
            <person name="Brown C.T."/>
            <person name="Hug L.A."/>
            <person name="Sharon I."/>
            <person name="Castelle C.J."/>
            <person name="Probst A.J."/>
            <person name="Thomas B.C."/>
            <person name="Singh A."/>
            <person name="Wilkins M.J."/>
            <person name="Karaoz U."/>
            <person name="Brodie E.L."/>
            <person name="Williams K.H."/>
            <person name="Hubbard S.S."/>
            <person name="Banfield J.F."/>
        </authorList>
    </citation>
    <scope>NUCLEOTIDE SEQUENCE [LARGE SCALE GENOMIC DNA]</scope>
</reference>
<feature type="domain" description="Dam-replacing protein HTH" evidence="1">
    <location>
        <begin position="187"/>
        <end position="254"/>
    </location>
</feature>
<dbReference type="Pfam" id="PF17726">
    <property type="entry name" value="DpnI_C"/>
    <property type="match status" value="1"/>
</dbReference>
<dbReference type="InterPro" id="IPR036388">
    <property type="entry name" value="WH-like_DNA-bd_sf"/>
</dbReference>
<dbReference type="Gene3D" id="3.40.210.30">
    <property type="entry name" value="Dam replacing family, catalytic PD-(D/E)XK domain"/>
    <property type="match status" value="1"/>
</dbReference>
<gene>
    <name evidence="2" type="ORF">A2365_03365</name>
</gene>
<evidence type="ECO:0000259" key="1">
    <source>
        <dbReference type="Pfam" id="PF17726"/>
    </source>
</evidence>
<evidence type="ECO:0000313" key="2">
    <source>
        <dbReference type="EMBL" id="OGZ27484.1"/>
    </source>
</evidence>
<keyword evidence="2" id="KW-0378">Hydrolase</keyword>
<protein>
    <submittedName>
        <fullName evidence="2">Restriction endonuclease</fullName>
    </submittedName>
</protein>
<comment type="caution">
    <text evidence="2">The sequence shown here is derived from an EMBL/GenBank/DDBJ whole genome shotgun (WGS) entry which is preliminary data.</text>
</comment>
<dbReference type="Pfam" id="PF06044">
    <property type="entry name" value="DpnI"/>
    <property type="match status" value="1"/>
</dbReference>
<accession>A0A1G2ENV3</accession>
<sequence length="256" mass="30201">MNLTLNKTLANNYKSPAQRARVLTEDWVDNEIFCPNCGKLNIDKYPNNQPVADFYCSNCNEDFELKSKRDGIGNKIVDGAYHTMLERLTSSNNPNFFLLNYNLTNFEIINFLVIPKHFFIPEIIEKRRPLSSTARRAGWIGCDIILKSIPQTGKIFFVKNQQVEQKEKVLDDWKKTLFLREEKEMSVKGWLLNVMRCVDNLGKKEFTLNEVYRFENELSKLHPENKHIKDKIRQQLQFLRDKGYLDFVSRGYYRLT</sequence>
<name>A0A1G2ENV3_9BACT</name>
<dbReference type="AlphaFoldDB" id="A0A1G2ENV3"/>
<proteinExistence type="predicted"/>
<organism evidence="2 3">
    <name type="scientific">Candidatus Nealsonbacteria bacterium RIFOXYB1_FULL_40_15</name>
    <dbReference type="NCBI Taxonomy" id="1801677"/>
    <lineage>
        <taxon>Bacteria</taxon>
        <taxon>Candidatus Nealsoniibacteriota</taxon>
    </lineage>
</organism>
<dbReference type="Proteomes" id="UP000177740">
    <property type="component" value="Unassembled WGS sequence"/>
</dbReference>
<keyword evidence="2" id="KW-0540">Nuclease</keyword>
<dbReference type="EMBL" id="MHMM01000006">
    <property type="protein sequence ID" value="OGZ27484.1"/>
    <property type="molecule type" value="Genomic_DNA"/>
</dbReference>
<dbReference type="InterPro" id="IPR041368">
    <property type="entry name" value="DRP_C"/>
</dbReference>
<keyword evidence="2" id="KW-0255">Endonuclease</keyword>
<dbReference type="CDD" id="cd22319">
    <property type="entry name" value="DpnI-like"/>
    <property type="match status" value="1"/>
</dbReference>